<keyword evidence="3" id="KW-1133">Transmembrane helix</keyword>
<keyword evidence="7" id="KW-1185">Reference proteome</keyword>
<dbReference type="EMBL" id="JAVRHX010000002">
    <property type="protein sequence ID" value="MDT0595318.1"/>
    <property type="molecule type" value="Genomic_DNA"/>
</dbReference>
<evidence type="ECO:0000256" key="4">
    <source>
        <dbReference type="ARBA" id="ARBA00023136"/>
    </source>
</evidence>
<evidence type="ECO:0000313" key="7">
    <source>
        <dbReference type="Proteomes" id="UP001253545"/>
    </source>
</evidence>
<protein>
    <submittedName>
        <fullName evidence="6">YkvA family protein</fullName>
    </submittedName>
</protein>
<feature type="domain" description="DUF1232" evidence="5">
    <location>
        <begin position="82"/>
        <end position="115"/>
    </location>
</feature>
<dbReference type="Proteomes" id="UP001253545">
    <property type="component" value="Unassembled WGS sequence"/>
</dbReference>
<dbReference type="InterPro" id="IPR010652">
    <property type="entry name" value="DUF1232"/>
</dbReference>
<reference evidence="6 7" key="1">
    <citation type="submission" date="2023-09" db="EMBL/GenBank/DDBJ databases">
        <authorList>
            <person name="Rey-Velasco X."/>
        </authorList>
    </citation>
    <scope>NUCLEOTIDE SEQUENCE [LARGE SCALE GENOMIC DNA]</scope>
    <source>
        <strain evidence="6 7">P117</strain>
    </source>
</reference>
<evidence type="ECO:0000256" key="2">
    <source>
        <dbReference type="ARBA" id="ARBA00022692"/>
    </source>
</evidence>
<keyword evidence="4" id="KW-0472">Membrane</keyword>
<evidence type="ECO:0000256" key="3">
    <source>
        <dbReference type="ARBA" id="ARBA00022989"/>
    </source>
</evidence>
<evidence type="ECO:0000313" key="6">
    <source>
        <dbReference type="EMBL" id="MDT0595318.1"/>
    </source>
</evidence>
<name>A0ABU2ZRR1_9ALTE</name>
<comment type="caution">
    <text evidence="6">The sequence shown here is derived from an EMBL/GenBank/DDBJ whole genome shotgun (WGS) entry which is preliminary data.</text>
</comment>
<keyword evidence="2" id="KW-0812">Transmembrane</keyword>
<organism evidence="6 7">
    <name type="scientific">Glaciecola petra</name>
    <dbReference type="NCBI Taxonomy" id="3075602"/>
    <lineage>
        <taxon>Bacteria</taxon>
        <taxon>Pseudomonadati</taxon>
        <taxon>Pseudomonadota</taxon>
        <taxon>Gammaproteobacteria</taxon>
        <taxon>Alteromonadales</taxon>
        <taxon>Alteromonadaceae</taxon>
        <taxon>Glaciecola</taxon>
    </lineage>
</organism>
<proteinExistence type="predicted"/>
<dbReference type="RefSeq" id="WP_311368828.1">
    <property type="nucleotide sequence ID" value="NZ_JAVRHX010000002.1"/>
</dbReference>
<sequence>MSIQISLELSESDLTHFRELMQTAIENAKALPADEVISKAQALCEEMESASVPDFVKTRLVSLASLIEALQDEEWQIPEDEKTEILTSLAYFSEPHDLVPDNIPGLGYLDDAIMIELVIQDLSLDLEAYTSFCRFRKTEENRRGSDANVNRESWLAAGRTECRSRLRRGTRRRLFSRGR</sequence>
<evidence type="ECO:0000256" key="1">
    <source>
        <dbReference type="ARBA" id="ARBA00004127"/>
    </source>
</evidence>
<gene>
    <name evidence="6" type="ORF">RM552_10715</name>
</gene>
<accession>A0ABU2ZRR1</accession>
<comment type="subcellular location">
    <subcellularLocation>
        <location evidence="1">Endomembrane system</location>
        <topology evidence="1">Multi-pass membrane protein</topology>
    </subcellularLocation>
</comment>
<evidence type="ECO:0000259" key="5">
    <source>
        <dbReference type="Pfam" id="PF06803"/>
    </source>
</evidence>
<dbReference type="Pfam" id="PF06803">
    <property type="entry name" value="DUF1232"/>
    <property type="match status" value="1"/>
</dbReference>